<feature type="signal peptide" evidence="1">
    <location>
        <begin position="1"/>
        <end position="19"/>
    </location>
</feature>
<accession>A0ABR4NE22</accession>
<sequence length="79" mass="7597">MYFAKTAALIAAVAASASASKAAYGGYGNNDSTPITTEATTPAAYGYNTDAPILSGASSNGVPKAIIAAGAVLVSALAL</sequence>
<reference evidence="2 3" key="1">
    <citation type="submission" date="2023-09" db="EMBL/GenBank/DDBJ databases">
        <title>Pangenome analysis of Batrachochytrium dendrobatidis and related Chytrids.</title>
        <authorList>
            <person name="Yacoub M.N."/>
            <person name="Stajich J.E."/>
            <person name="James T.Y."/>
        </authorList>
    </citation>
    <scope>NUCLEOTIDE SEQUENCE [LARGE SCALE GENOMIC DNA]</scope>
    <source>
        <strain evidence="2 3">JEL0888</strain>
    </source>
</reference>
<dbReference type="EMBL" id="JADGIZ020000009">
    <property type="protein sequence ID" value="KAL2917763.1"/>
    <property type="molecule type" value="Genomic_DNA"/>
</dbReference>
<keyword evidence="1" id="KW-0732">Signal</keyword>
<organism evidence="2 3">
    <name type="scientific">Polyrhizophydium stewartii</name>
    <dbReference type="NCBI Taxonomy" id="2732419"/>
    <lineage>
        <taxon>Eukaryota</taxon>
        <taxon>Fungi</taxon>
        <taxon>Fungi incertae sedis</taxon>
        <taxon>Chytridiomycota</taxon>
        <taxon>Chytridiomycota incertae sedis</taxon>
        <taxon>Chytridiomycetes</taxon>
        <taxon>Rhizophydiales</taxon>
        <taxon>Rhizophydiales incertae sedis</taxon>
        <taxon>Polyrhizophydium</taxon>
    </lineage>
</organism>
<evidence type="ECO:0000313" key="2">
    <source>
        <dbReference type="EMBL" id="KAL2917763.1"/>
    </source>
</evidence>
<evidence type="ECO:0000256" key="1">
    <source>
        <dbReference type="SAM" id="SignalP"/>
    </source>
</evidence>
<comment type="caution">
    <text evidence="2">The sequence shown here is derived from an EMBL/GenBank/DDBJ whole genome shotgun (WGS) entry which is preliminary data.</text>
</comment>
<gene>
    <name evidence="2" type="ORF">HK105_202636</name>
</gene>
<dbReference type="Proteomes" id="UP001527925">
    <property type="component" value="Unassembled WGS sequence"/>
</dbReference>
<feature type="chain" id="PRO_5045399281" evidence="1">
    <location>
        <begin position="20"/>
        <end position="79"/>
    </location>
</feature>
<proteinExistence type="predicted"/>
<name>A0ABR4NE22_9FUNG</name>
<keyword evidence="3" id="KW-1185">Reference proteome</keyword>
<protein>
    <submittedName>
        <fullName evidence="2">Uncharacterized protein</fullName>
    </submittedName>
</protein>
<evidence type="ECO:0000313" key="3">
    <source>
        <dbReference type="Proteomes" id="UP001527925"/>
    </source>
</evidence>